<accession>A0A7W7ZHT0</accession>
<organism evidence="1 2">
    <name type="scientific">Granulicella aggregans</name>
    <dbReference type="NCBI Taxonomy" id="474949"/>
    <lineage>
        <taxon>Bacteria</taxon>
        <taxon>Pseudomonadati</taxon>
        <taxon>Acidobacteriota</taxon>
        <taxon>Terriglobia</taxon>
        <taxon>Terriglobales</taxon>
        <taxon>Acidobacteriaceae</taxon>
        <taxon>Granulicella</taxon>
    </lineage>
</organism>
<dbReference type="AlphaFoldDB" id="A0A7W7ZHT0"/>
<keyword evidence="2" id="KW-1185">Reference proteome</keyword>
<name>A0A7W7ZHT0_9BACT</name>
<sequence length="47" mass="5580">MALMKRPYTLFLRHAVITSWRALPQIVSVRFYVWCSEPSIDRASLRL</sequence>
<evidence type="ECO:0000313" key="1">
    <source>
        <dbReference type="EMBL" id="MBB5060036.1"/>
    </source>
</evidence>
<evidence type="ECO:0000313" key="2">
    <source>
        <dbReference type="Proteomes" id="UP000540989"/>
    </source>
</evidence>
<protein>
    <submittedName>
        <fullName evidence="1">Uncharacterized protein</fullName>
    </submittedName>
</protein>
<comment type="caution">
    <text evidence="1">The sequence shown here is derived from an EMBL/GenBank/DDBJ whole genome shotgun (WGS) entry which is preliminary data.</text>
</comment>
<proteinExistence type="predicted"/>
<dbReference type="Proteomes" id="UP000540989">
    <property type="component" value="Unassembled WGS sequence"/>
</dbReference>
<gene>
    <name evidence="1" type="ORF">HDF16_004772</name>
</gene>
<reference evidence="1 2" key="1">
    <citation type="submission" date="2020-08" db="EMBL/GenBank/DDBJ databases">
        <title>Genomic Encyclopedia of Type Strains, Phase IV (KMG-V): Genome sequencing to study the core and pangenomes of soil and plant-associated prokaryotes.</title>
        <authorList>
            <person name="Whitman W."/>
        </authorList>
    </citation>
    <scope>NUCLEOTIDE SEQUENCE [LARGE SCALE GENOMIC DNA]</scope>
    <source>
        <strain evidence="1 2">M8UP14</strain>
    </source>
</reference>
<dbReference type="EMBL" id="JACHIP010000009">
    <property type="protein sequence ID" value="MBB5060036.1"/>
    <property type="molecule type" value="Genomic_DNA"/>
</dbReference>